<dbReference type="InterPro" id="IPR031510">
    <property type="entry name" value="DLEU7"/>
</dbReference>
<feature type="region of interest" description="Disordered" evidence="1">
    <location>
        <begin position="25"/>
        <end position="59"/>
    </location>
</feature>
<protein>
    <submittedName>
        <fullName evidence="2">LEU7 protein</fullName>
    </submittedName>
</protein>
<feature type="non-terminal residue" evidence="2">
    <location>
        <position position="183"/>
    </location>
</feature>
<dbReference type="PANTHER" id="PTHR36961">
    <property type="entry name" value="LEUKEMIA-ASSOCIATED PROTEIN 7"/>
    <property type="match status" value="1"/>
</dbReference>
<dbReference type="EMBL" id="JAAWVO010026467">
    <property type="protein sequence ID" value="MBN3316012.1"/>
    <property type="molecule type" value="Genomic_DNA"/>
</dbReference>
<dbReference type="PANTHER" id="PTHR36961:SF1">
    <property type="entry name" value="LEUKEMIA-ASSOCIATED PROTEIN 7"/>
    <property type="match status" value="1"/>
</dbReference>
<dbReference type="Pfam" id="PF15760">
    <property type="entry name" value="DLEU7"/>
    <property type="match status" value="1"/>
</dbReference>
<evidence type="ECO:0000313" key="3">
    <source>
        <dbReference type="Proteomes" id="UP000736164"/>
    </source>
</evidence>
<organism evidence="2 3">
    <name type="scientific">Atractosteus spatula</name>
    <name type="common">Alligator gar</name>
    <name type="synonym">Lepisosteus spatula</name>
    <dbReference type="NCBI Taxonomy" id="7917"/>
    <lineage>
        <taxon>Eukaryota</taxon>
        <taxon>Metazoa</taxon>
        <taxon>Chordata</taxon>
        <taxon>Craniata</taxon>
        <taxon>Vertebrata</taxon>
        <taxon>Euteleostomi</taxon>
        <taxon>Actinopterygii</taxon>
        <taxon>Neopterygii</taxon>
        <taxon>Holostei</taxon>
        <taxon>Semionotiformes</taxon>
        <taxon>Lepisosteidae</taxon>
        <taxon>Atractosteus</taxon>
    </lineage>
</organism>
<comment type="caution">
    <text evidence="2">The sequence shown here is derived from an EMBL/GenBank/DDBJ whole genome shotgun (WGS) entry which is preliminary data.</text>
</comment>
<evidence type="ECO:0000313" key="2">
    <source>
        <dbReference type="EMBL" id="MBN3316012.1"/>
    </source>
</evidence>
<evidence type="ECO:0000256" key="1">
    <source>
        <dbReference type="SAM" id="MobiDB-lite"/>
    </source>
</evidence>
<reference evidence="2" key="1">
    <citation type="journal article" date="2021" name="Cell">
        <title>Tracing the genetic footprints of vertebrate landing in non-teleost ray-finned fishes.</title>
        <authorList>
            <person name="Bi X."/>
            <person name="Wang K."/>
            <person name="Yang L."/>
            <person name="Pan H."/>
            <person name="Jiang H."/>
            <person name="Wei Q."/>
            <person name="Fang M."/>
            <person name="Yu H."/>
            <person name="Zhu C."/>
            <person name="Cai Y."/>
            <person name="He Y."/>
            <person name="Gan X."/>
            <person name="Zeng H."/>
            <person name="Yu D."/>
            <person name="Zhu Y."/>
            <person name="Jiang H."/>
            <person name="Qiu Q."/>
            <person name="Yang H."/>
            <person name="Zhang Y.E."/>
            <person name="Wang W."/>
            <person name="Zhu M."/>
            <person name="He S."/>
            <person name="Zhang G."/>
        </authorList>
    </citation>
    <scope>NUCLEOTIDE SEQUENCE</scope>
    <source>
        <strain evidence="2">Allg_001</strain>
    </source>
</reference>
<dbReference type="AlphaFoldDB" id="A0A8J7T9T7"/>
<gene>
    <name evidence="2" type="primary">Dleu7</name>
    <name evidence="2" type="ORF">GTO95_0011801</name>
</gene>
<proteinExistence type="predicted"/>
<sequence length="183" mass="20241">MQAEVLLNASIAHQAEALKLLQQQVDSEQRGGGQAPVSGRSSLRDHIHPSDGAVLKRGSGWPARSDRGCEVRTLAERARESTFCKLTEIASQVISTEQDICRFLSPDRGIVMHPKESIDLKNICIRMAARTDGHQSDKDLKELRDCLKTIVDSLLLSLSHYSSPSHTRARGQLLQICETFPDV</sequence>
<name>A0A8J7T9T7_ATRSP</name>
<dbReference type="Proteomes" id="UP000736164">
    <property type="component" value="Unassembled WGS sequence"/>
</dbReference>
<keyword evidence="3" id="KW-1185">Reference proteome</keyword>
<feature type="non-terminal residue" evidence="2">
    <location>
        <position position="1"/>
    </location>
</feature>
<accession>A0A8J7T9T7</accession>